<sequence length="813" mass="91286">MDAYLAGMEAQEGSPAHTLYLWIETLHERMDLLVDQFTGEGWEHDYSIDSLRLLEEDLASIYGTDDGTHAQALYMECLAGYLGEALLEEGGGRWVWDEEAGAVGMPAVQPDPVLGLEPIVPILLVGQAVYEKTENIFATVALRLRKAVVEHKKANPGWKPDRVPTPWVRFHELEAFGHYWKQWPSERFHDYLGWWAEKAGGGRERWDFSPASLDALEELLRDRLGTVEEYDRVAERSFWIVAAWYVGEYVVRNKDAGWQFRKTNPEAPPGTWYAEDSYWTDSIYVAQPMRYAGWAEHPAEMIRAVLRGEPLRDVVDKFPDPGEEHRRDGRPKSAGEPWPEILWPLVAPEHLPPPLTDEQRRQLADELRELEADPELDDPDWHDNPRLHAYLAERREAFPDWAELAGGGVEAWDFSPESLDRLGALVRERFPTYEEITAAQHEPFVQGAGWYLGEVQVIHRDARWSLRPEPDEDNPYDEPTVLERPRDEDDFEYEDGDDYDEDAVDPDDPDDPDDDQGYLCQPVGHLRGLIARDDPDERLSEVLDGYRKRGSGTAGTEGDGRKPTDEVRPKWGSGATLTLLFPPFPEQEQEQDTGAESADDRGDVGVTPHDPVRARQFVEALGTVAEVVEELPCVPAVDVPMPEVRADLDRVAVGCWGNVVHIVEPALGSDLLTEALYAEIRRQRARHPEARIVGSVEMDYGNSYLEDAVLLPGGEEVIAGGWDCDEDWNITGDPEALLRAIGVDRESAAEAGFDLDDEPSERDWPMLGGARPGRRTRRLAGRAADLGVPCPAHGQRGISPGGGVVPQLRPGRV</sequence>
<keyword evidence="3" id="KW-1185">Reference proteome</keyword>
<feature type="region of interest" description="Disordered" evidence="1">
    <location>
        <begin position="544"/>
        <end position="571"/>
    </location>
</feature>
<feature type="compositionally biased region" description="Acidic residues" evidence="1">
    <location>
        <begin position="488"/>
        <end position="516"/>
    </location>
</feature>
<evidence type="ECO:0000256" key="1">
    <source>
        <dbReference type="SAM" id="MobiDB-lite"/>
    </source>
</evidence>
<gene>
    <name evidence="2" type="ORF">QIT00_04045</name>
</gene>
<dbReference type="EMBL" id="JASCIS010000003">
    <property type="protein sequence ID" value="MDI3417741.1"/>
    <property type="molecule type" value="Genomic_DNA"/>
</dbReference>
<evidence type="ECO:0000313" key="3">
    <source>
        <dbReference type="Proteomes" id="UP001237105"/>
    </source>
</evidence>
<dbReference type="Pfam" id="PF19859">
    <property type="entry name" value="DUF6333"/>
    <property type="match status" value="1"/>
</dbReference>
<feature type="region of interest" description="Disordered" evidence="1">
    <location>
        <begin position="466"/>
        <end position="521"/>
    </location>
</feature>
<feature type="compositionally biased region" description="Basic and acidic residues" evidence="1">
    <location>
        <begin position="313"/>
        <end position="333"/>
    </location>
</feature>
<dbReference type="Proteomes" id="UP001237105">
    <property type="component" value="Unassembled WGS sequence"/>
</dbReference>
<organism evidence="2 3">
    <name type="scientific">Streptomyces luteolus</name>
    <dbReference type="NCBI Taxonomy" id="3043615"/>
    <lineage>
        <taxon>Bacteria</taxon>
        <taxon>Bacillati</taxon>
        <taxon>Actinomycetota</taxon>
        <taxon>Actinomycetes</taxon>
        <taxon>Kitasatosporales</taxon>
        <taxon>Streptomycetaceae</taxon>
        <taxon>Streptomyces</taxon>
    </lineage>
</organism>
<feature type="region of interest" description="Disordered" evidence="1">
    <location>
        <begin position="313"/>
        <end position="338"/>
    </location>
</feature>
<comment type="caution">
    <text evidence="2">The sequence shown here is derived from an EMBL/GenBank/DDBJ whole genome shotgun (WGS) entry which is preliminary data.</text>
</comment>
<feature type="region of interest" description="Disordered" evidence="1">
    <location>
        <begin position="586"/>
        <end position="609"/>
    </location>
</feature>
<protein>
    <submittedName>
        <fullName evidence="2">DUF6333 family protein</fullName>
    </submittedName>
</protein>
<reference evidence="2 3" key="1">
    <citation type="submission" date="2023-05" db="EMBL/GenBank/DDBJ databases">
        <title>Draft genome sequence of Streptomyces sp. B-S-A12 isolated from a cave soil in Thailand.</title>
        <authorList>
            <person name="Chamroensaksri N."/>
            <person name="Muangham S."/>
        </authorList>
    </citation>
    <scope>NUCLEOTIDE SEQUENCE [LARGE SCALE GENOMIC DNA]</scope>
    <source>
        <strain evidence="2 3">B-S-A12</strain>
    </source>
</reference>
<feature type="region of interest" description="Disordered" evidence="1">
    <location>
        <begin position="790"/>
        <end position="813"/>
    </location>
</feature>
<proteinExistence type="predicted"/>
<dbReference type="RefSeq" id="WP_282533658.1">
    <property type="nucleotide sequence ID" value="NZ_JASCIS010000003.1"/>
</dbReference>
<accession>A0ABT6SQ55</accession>
<feature type="compositionally biased region" description="Basic and acidic residues" evidence="1">
    <location>
        <begin position="558"/>
        <end position="569"/>
    </location>
</feature>
<feature type="region of interest" description="Disordered" evidence="1">
    <location>
        <begin position="751"/>
        <end position="773"/>
    </location>
</feature>
<evidence type="ECO:0000313" key="2">
    <source>
        <dbReference type="EMBL" id="MDI3417741.1"/>
    </source>
</evidence>
<name>A0ABT6SQ55_9ACTN</name>